<dbReference type="PANTHER" id="PTHR43328:SF1">
    <property type="entry name" value="N-ACETYLTRANSFERASE DOMAIN-CONTAINING PROTEIN"/>
    <property type="match status" value="1"/>
</dbReference>
<comment type="caution">
    <text evidence="2">The sequence shown here is derived from an EMBL/GenBank/DDBJ whole genome shotgun (WGS) entry which is preliminary data.</text>
</comment>
<protein>
    <submittedName>
        <fullName evidence="2">GNAT family N-acetyltransferase</fullName>
    </submittedName>
</protein>
<dbReference type="GO" id="GO:0016747">
    <property type="term" value="F:acyltransferase activity, transferring groups other than amino-acyl groups"/>
    <property type="evidence" value="ECO:0007669"/>
    <property type="project" value="InterPro"/>
</dbReference>
<keyword evidence="3" id="KW-1185">Reference proteome</keyword>
<dbReference type="AlphaFoldDB" id="A0A6I3KND4"/>
<dbReference type="Pfam" id="PF13302">
    <property type="entry name" value="Acetyltransf_3"/>
    <property type="match status" value="1"/>
</dbReference>
<sequence length="173" mass="19254">MRSPRLSYRPIDARDAGRIAALAGDWDIARMTSRIPHPYSLVDADLWIASIGDDEFVRGVERDGELIGAVGYINGDPGQAEIGYWIGKPWWGNGYATEAAGTLMNHCFGEMNFKRLTCGHFVDNPASARVIAKLGFRRIGAGAQWCEARRSEVRTVKYARRRPLLGAWRSGTR</sequence>
<gene>
    <name evidence="2" type="ORF">GIW81_13060</name>
</gene>
<dbReference type="Proteomes" id="UP000440694">
    <property type="component" value="Unassembled WGS sequence"/>
</dbReference>
<dbReference type="InterPro" id="IPR016181">
    <property type="entry name" value="Acyl_CoA_acyltransferase"/>
</dbReference>
<dbReference type="InterPro" id="IPR000182">
    <property type="entry name" value="GNAT_dom"/>
</dbReference>
<dbReference type="PROSITE" id="PS51186">
    <property type="entry name" value="GNAT"/>
    <property type="match status" value="1"/>
</dbReference>
<dbReference type="RefSeq" id="WP_154739825.1">
    <property type="nucleotide sequence ID" value="NZ_WMBQ01000002.1"/>
</dbReference>
<evidence type="ECO:0000313" key="2">
    <source>
        <dbReference type="EMBL" id="MTD95262.1"/>
    </source>
</evidence>
<reference evidence="2 3" key="1">
    <citation type="submission" date="2019-11" db="EMBL/GenBank/DDBJ databases">
        <title>Identification of a novel strain.</title>
        <authorList>
            <person name="Xu Q."/>
            <person name="Wang G."/>
        </authorList>
    </citation>
    <scope>NUCLEOTIDE SEQUENCE [LARGE SCALE GENOMIC DNA]</scope>
    <source>
        <strain evidence="3">xq</strain>
    </source>
</reference>
<dbReference type="SUPFAM" id="SSF55729">
    <property type="entry name" value="Acyl-CoA N-acyltransferases (Nat)"/>
    <property type="match status" value="1"/>
</dbReference>
<evidence type="ECO:0000259" key="1">
    <source>
        <dbReference type="PROSITE" id="PS51186"/>
    </source>
</evidence>
<keyword evidence="2" id="KW-0808">Transferase</keyword>
<name>A0A6I3KND4_9HYPH</name>
<dbReference type="Gene3D" id="3.40.630.30">
    <property type="match status" value="1"/>
</dbReference>
<feature type="domain" description="N-acetyltransferase" evidence="1">
    <location>
        <begin position="6"/>
        <end position="160"/>
    </location>
</feature>
<dbReference type="PANTHER" id="PTHR43328">
    <property type="entry name" value="ACETYLTRANSFERASE-RELATED"/>
    <property type="match status" value="1"/>
</dbReference>
<proteinExistence type="predicted"/>
<evidence type="ECO:0000313" key="3">
    <source>
        <dbReference type="Proteomes" id="UP000440694"/>
    </source>
</evidence>
<organism evidence="2 3">
    <name type="scientific">Hyphomicrobium album</name>
    <dbReference type="NCBI Taxonomy" id="2665159"/>
    <lineage>
        <taxon>Bacteria</taxon>
        <taxon>Pseudomonadati</taxon>
        <taxon>Pseudomonadota</taxon>
        <taxon>Alphaproteobacteria</taxon>
        <taxon>Hyphomicrobiales</taxon>
        <taxon>Hyphomicrobiaceae</taxon>
        <taxon>Hyphomicrobium</taxon>
    </lineage>
</organism>
<accession>A0A6I3KND4</accession>
<dbReference type="EMBL" id="WMBQ01000002">
    <property type="protein sequence ID" value="MTD95262.1"/>
    <property type="molecule type" value="Genomic_DNA"/>
</dbReference>